<dbReference type="GO" id="GO:0043565">
    <property type="term" value="F:sequence-specific DNA binding"/>
    <property type="evidence" value="ECO:0007669"/>
    <property type="project" value="TreeGrafter"/>
</dbReference>
<name>A0AAQ3UFQ6_PASNO</name>
<dbReference type="GO" id="GO:0042795">
    <property type="term" value="P:snRNA transcription by RNA polymerase II"/>
    <property type="evidence" value="ECO:0007669"/>
    <property type="project" value="TreeGrafter"/>
</dbReference>
<accession>A0AAQ3UFQ6</accession>
<reference evidence="1 2" key="1">
    <citation type="submission" date="2024-02" db="EMBL/GenBank/DDBJ databases">
        <title>High-quality chromosome-scale genome assembly of Pensacola bahiagrass (Paspalum notatum Flugge var. saurae).</title>
        <authorList>
            <person name="Vega J.M."/>
            <person name="Podio M."/>
            <person name="Orjuela J."/>
            <person name="Siena L.A."/>
            <person name="Pessino S.C."/>
            <person name="Combes M.C."/>
            <person name="Mariac C."/>
            <person name="Albertini E."/>
            <person name="Pupilli F."/>
            <person name="Ortiz J.P.A."/>
            <person name="Leblanc O."/>
        </authorList>
    </citation>
    <scope>NUCLEOTIDE SEQUENCE [LARGE SCALE GENOMIC DNA]</scope>
    <source>
        <strain evidence="1">R1</strain>
        <tissue evidence="1">Leaf</tissue>
    </source>
</reference>
<organism evidence="1 2">
    <name type="scientific">Paspalum notatum var. saurae</name>
    <dbReference type="NCBI Taxonomy" id="547442"/>
    <lineage>
        <taxon>Eukaryota</taxon>
        <taxon>Viridiplantae</taxon>
        <taxon>Streptophyta</taxon>
        <taxon>Embryophyta</taxon>
        <taxon>Tracheophyta</taxon>
        <taxon>Spermatophyta</taxon>
        <taxon>Magnoliopsida</taxon>
        <taxon>Liliopsida</taxon>
        <taxon>Poales</taxon>
        <taxon>Poaceae</taxon>
        <taxon>PACMAD clade</taxon>
        <taxon>Panicoideae</taxon>
        <taxon>Andropogonodae</taxon>
        <taxon>Paspaleae</taxon>
        <taxon>Paspalinae</taxon>
        <taxon>Paspalum</taxon>
    </lineage>
</organism>
<dbReference type="Proteomes" id="UP001341281">
    <property type="component" value="Chromosome 08"/>
</dbReference>
<evidence type="ECO:0000313" key="2">
    <source>
        <dbReference type="Proteomes" id="UP001341281"/>
    </source>
</evidence>
<dbReference type="EMBL" id="CP144752">
    <property type="protein sequence ID" value="WVZ91096.1"/>
    <property type="molecule type" value="Genomic_DNA"/>
</dbReference>
<evidence type="ECO:0000313" key="1">
    <source>
        <dbReference type="EMBL" id="WVZ91096.1"/>
    </source>
</evidence>
<dbReference type="AlphaFoldDB" id="A0AAQ3UFQ6"/>
<dbReference type="Pfam" id="PF09808">
    <property type="entry name" value="SNAPC1"/>
    <property type="match status" value="1"/>
</dbReference>
<evidence type="ECO:0008006" key="3">
    <source>
        <dbReference type="Google" id="ProtNLM"/>
    </source>
</evidence>
<dbReference type="GO" id="GO:0019185">
    <property type="term" value="C:snRNA-activating protein complex"/>
    <property type="evidence" value="ECO:0007669"/>
    <property type="project" value="TreeGrafter"/>
</dbReference>
<proteinExistence type="predicted"/>
<dbReference type="PANTHER" id="PTHR15131:SF3">
    <property type="entry name" value="SNRNA-ACTIVATING PROTEIN COMPLEX SUBUNIT 1"/>
    <property type="match status" value="1"/>
</dbReference>
<protein>
    <recommendedName>
        <fullName evidence="3">Small nuclear RNA activating complex (SNAPc), subunit SNAP43</fullName>
    </recommendedName>
</protein>
<sequence>MPVNLDIGPFKLDIDELIADFAKENSMSLADFKRVWMAKRFSYIFEGRPSTNPGFFMQSLFLHCIGHLTSQSSLPQRLAGLYCLYCLYECQPYKPQFRIYLSLEECRQLKDFIVTAKQNGLRLVPALVKRMLDKGMFLFGYMNLLGDDNGEKQVEELTALQNKRVEHACKKLFENTQAESYMHMDLGAEFELDSIKKLSKEYAEAKKLALAEASQIVDVEDASHLLQSGKLLGDKIDEVIKDWDDQKEAFYERTGLSRDDQLAVIHNDESGVQYHVGNDESGVPYHVGHDESGGQYDFENDESGVQYHVDNDEPGVQYHVDNDEPGVQYHDIDDEFCDELMTQLLE</sequence>
<dbReference type="InterPro" id="IPR019188">
    <property type="entry name" value="SNAPC1"/>
</dbReference>
<gene>
    <name evidence="1" type="ORF">U9M48_037310</name>
</gene>
<dbReference type="GO" id="GO:0042796">
    <property type="term" value="P:snRNA transcription by RNA polymerase III"/>
    <property type="evidence" value="ECO:0007669"/>
    <property type="project" value="TreeGrafter"/>
</dbReference>
<dbReference type="PANTHER" id="PTHR15131">
    <property type="entry name" value="SMALL NUCLEAR RNA ACTIVATING COMPLEX, POLYPEPTIDE 1"/>
    <property type="match status" value="1"/>
</dbReference>
<keyword evidence="2" id="KW-1185">Reference proteome</keyword>